<gene>
    <name evidence="2" type="ORF">ACFPIJ_11515</name>
</gene>
<feature type="transmembrane region" description="Helical" evidence="1">
    <location>
        <begin position="314"/>
        <end position="331"/>
    </location>
</feature>
<keyword evidence="3" id="KW-1185">Reference proteome</keyword>
<dbReference type="RefSeq" id="WP_380114710.1">
    <property type="nucleotide sequence ID" value="NZ_JBHSIU010000011.1"/>
</dbReference>
<organism evidence="2 3">
    <name type="scientific">Dactylosporangium cerinum</name>
    <dbReference type="NCBI Taxonomy" id="1434730"/>
    <lineage>
        <taxon>Bacteria</taxon>
        <taxon>Bacillati</taxon>
        <taxon>Actinomycetota</taxon>
        <taxon>Actinomycetes</taxon>
        <taxon>Micromonosporales</taxon>
        <taxon>Micromonosporaceae</taxon>
        <taxon>Dactylosporangium</taxon>
    </lineage>
</organism>
<feature type="transmembrane region" description="Helical" evidence="1">
    <location>
        <begin position="405"/>
        <end position="425"/>
    </location>
</feature>
<feature type="transmembrane region" description="Helical" evidence="1">
    <location>
        <begin position="343"/>
        <end position="366"/>
    </location>
</feature>
<dbReference type="Proteomes" id="UP001595912">
    <property type="component" value="Unassembled WGS sequence"/>
</dbReference>
<name>A0ABV9VR25_9ACTN</name>
<protein>
    <recommendedName>
        <fullName evidence="4">Integral membrane protein</fullName>
    </recommendedName>
</protein>
<accession>A0ABV9VR25</accession>
<evidence type="ECO:0008006" key="4">
    <source>
        <dbReference type="Google" id="ProtNLM"/>
    </source>
</evidence>
<keyword evidence="1" id="KW-0472">Membrane</keyword>
<feature type="transmembrane region" description="Helical" evidence="1">
    <location>
        <begin position="224"/>
        <end position="242"/>
    </location>
</feature>
<keyword evidence="1" id="KW-0812">Transmembrane</keyword>
<reference evidence="3" key="1">
    <citation type="journal article" date="2019" name="Int. J. Syst. Evol. Microbiol.">
        <title>The Global Catalogue of Microorganisms (GCM) 10K type strain sequencing project: providing services to taxonomists for standard genome sequencing and annotation.</title>
        <authorList>
            <consortium name="The Broad Institute Genomics Platform"/>
            <consortium name="The Broad Institute Genome Sequencing Center for Infectious Disease"/>
            <person name="Wu L."/>
            <person name="Ma J."/>
        </authorList>
    </citation>
    <scope>NUCLEOTIDE SEQUENCE [LARGE SCALE GENOMIC DNA]</scope>
    <source>
        <strain evidence="3">CGMCC 4.7152</strain>
    </source>
</reference>
<comment type="caution">
    <text evidence="2">The sequence shown here is derived from an EMBL/GenBank/DDBJ whole genome shotgun (WGS) entry which is preliminary data.</text>
</comment>
<evidence type="ECO:0000313" key="2">
    <source>
        <dbReference type="EMBL" id="MFC4998462.1"/>
    </source>
</evidence>
<keyword evidence="1" id="KW-1133">Transmembrane helix</keyword>
<proteinExistence type="predicted"/>
<sequence length="558" mass="59191">MSRLSYEQQEIRLRRPLEPPAETLAPAPTTRRRGMLSAPAVFTAAFLTLATLLVLRNWALFSVVINEGGDSGANSILVLRAKDFDQLVGNYSRLGFNHPGPAFLYVQAFGEWLLHDLLHVVPSPWNGQTVALLVLNAALLAGALAVLGSWLRSWTAIGLAGAVLVGYAATAPDPVIAGTWMPLLYFPPFLLLLTAAASVAAGRADHLWVLGLAGGLLVHGHAEFLFFVPLIAGAAVAALIRRRRSEPASITRRAWLPLAGVLAVFTFPILVSLVVHWPGEFGKYLSYGSSSQAGGHTPWSSALYVVRFWPGEHPLTQSIVAVGSWTAAVVLTSRLPDGPARRYLRAALGIAGLATALFAVYAQFGIDHLAETYIGFFSYALPLLVITVVVLAAGESLRVRAPRPAAPRLVAAGAAIALVAGLLAAGNAPTLATPRYDNVPELAAAMPSVIAWAAGQPLVLELRGDSPLPDPTPLLLAGKRSATRICVRDPWWTWIVTKELVCTDEEVATGKQALLSAPGDVPASSTTVADLGRFVLSVSTPPAQRHRPARAPLPPGRL</sequence>
<dbReference type="EMBL" id="JBHSIU010000011">
    <property type="protein sequence ID" value="MFC4998462.1"/>
    <property type="molecule type" value="Genomic_DNA"/>
</dbReference>
<feature type="transmembrane region" description="Helical" evidence="1">
    <location>
        <begin position="130"/>
        <end position="148"/>
    </location>
</feature>
<feature type="transmembrane region" description="Helical" evidence="1">
    <location>
        <begin position="36"/>
        <end position="55"/>
    </location>
</feature>
<feature type="transmembrane region" description="Helical" evidence="1">
    <location>
        <begin position="254"/>
        <end position="277"/>
    </location>
</feature>
<feature type="transmembrane region" description="Helical" evidence="1">
    <location>
        <begin position="372"/>
        <end position="393"/>
    </location>
</feature>
<evidence type="ECO:0000313" key="3">
    <source>
        <dbReference type="Proteomes" id="UP001595912"/>
    </source>
</evidence>
<evidence type="ECO:0000256" key="1">
    <source>
        <dbReference type="SAM" id="Phobius"/>
    </source>
</evidence>
<feature type="transmembrane region" description="Helical" evidence="1">
    <location>
        <begin position="154"/>
        <end position="171"/>
    </location>
</feature>